<protein>
    <submittedName>
        <fullName evidence="1">DUF3025 domain-containing protein</fullName>
    </submittedName>
</protein>
<reference evidence="1 2" key="1">
    <citation type="journal article" date="2016" name="Antonie Van Leeuwenhoek">
        <title>Denitratimonas tolerans gen. nov., sp. nov., a denitrifying bacterium isolated from a bioreactor for tannery wastewater treatment.</title>
        <authorList>
            <person name="Han S.I."/>
            <person name="Kim J.O."/>
            <person name="Lee Y.R."/>
            <person name="Ekpeghere K.I."/>
            <person name="Koh S.C."/>
            <person name="Whang K.S."/>
        </authorList>
    </citation>
    <scope>NUCLEOTIDE SEQUENCE [LARGE SCALE GENOMIC DNA]</scope>
    <source>
        <strain evidence="1 2">KACC 17565</strain>
    </source>
</reference>
<name>A0AAW9QXR9_9GAMM</name>
<dbReference type="InterPro" id="IPR021390">
    <property type="entry name" value="DUF3025"/>
</dbReference>
<gene>
    <name evidence="1" type="ORF">WB794_03135</name>
</gene>
<dbReference type="RefSeq" id="WP_337334388.1">
    <property type="nucleotide sequence ID" value="NZ_JBBDHC010000003.1"/>
</dbReference>
<evidence type="ECO:0000313" key="2">
    <source>
        <dbReference type="Proteomes" id="UP001364472"/>
    </source>
</evidence>
<sequence length="271" mass="29549">MARNRFRAPARASLDARVFAHPVFAGCARHRALLSGPNWPTISHLDELLSREAGVRFIQQDDALLGDGEHYETRIHALGTVATRAENWHDLFNALIWAMHAPIKRALNARQVAEVARHGPRQRSRAQCALTHFDEAGAVVWAAQPDLLAAWDAHDWPAFFGQRAAFAGGALRVRIFGHALLEHALVPERLPTAKCLVLCGGDPENWQERLAAAISAGVALADPQELRPLPLAGIPGWADGQQAPGFFDGDCFRPLRDGRRYPAPLDGASGA</sequence>
<evidence type="ECO:0000313" key="1">
    <source>
        <dbReference type="EMBL" id="MEJ1248670.1"/>
    </source>
</evidence>
<dbReference type="EMBL" id="JBBDHC010000003">
    <property type="protein sequence ID" value="MEJ1248670.1"/>
    <property type="molecule type" value="Genomic_DNA"/>
</dbReference>
<dbReference type="AlphaFoldDB" id="A0AAW9QXR9"/>
<organism evidence="1 2">
    <name type="scientific">Denitratimonas tolerans</name>
    <dbReference type="NCBI Taxonomy" id="1338420"/>
    <lineage>
        <taxon>Bacteria</taxon>
        <taxon>Pseudomonadati</taxon>
        <taxon>Pseudomonadota</taxon>
        <taxon>Gammaproteobacteria</taxon>
        <taxon>Lysobacterales</taxon>
        <taxon>Lysobacteraceae</taxon>
        <taxon>Denitratimonas</taxon>
    </lineage>
</organism>
<proteinExistence type="predicted"/>
<accession>A0AAW9QXR9</accession>
<dbReference type="Pfam" id="PF11227">
    <property type="entry name" value="DUF3025"/>
    <property type="match status" value="1"/>
</dbReference>
<comment type="caution">
    <text evidence="1">The sequence shown here is derived from an EMBL/GenBank/DDBJ whole genome shotgun (WGS) entry which is preliminary data.</text>
</comment>
<dbReference type="Proteomes" id="UP001364472">
    <property type="component" value="Unassembled WGS sequence"/>
</dbReference>
<keyword evidence="2" id="KW-1185">Reference proteome</keyword>